<comment type="caution">
    <text evidence="1">The sequence shown here is derived from an EMBL/GenBank/DDBJ whole genome shotgun (WGS) entry which is preliminary data.</text>
</comment>
<evidence type="ECO:0000313" key="1">
    <source>
        <dbReference type="EMBL" id="CAG8685572.1"/>
    </source>
</evidence>
<keyword evidence="2" id="KW-1185">Reference proteome</keyword>
<reference evidence="1" key="1">
    <citation type="submission" date="2021-06" db="EMBL/GenBank/DDBJ databases">
        <authorList>
            <person name="Kallberg Y."/>
            <person name="Tangrot J."/>
            <person name="Rosling A."/>
        </authorList>
    </citation>
    <scope>NUCLEOTIDE SEQUENCE</scope>
    <source>
        <strain evidence="1">MA453B</strain>
    </source>
</reference>
<organism evidence="1 2">
    <name type="scientific">Dentiscutata erythropus</name>
    <dbReference type="NCBI Taxonomy" id="1348616"/>
    <lineage>
        <taxon>Eukaryota</taxon>
        <taxon>Fungi</taxon>
        <taxon>Fungi incertae sedis</taxon>
        <taxon>Mucoromycota</taxon>
        <taxon>Glomeromycotina</taxon>
        <taxon>Glomeromycetes</taxon>
        <taxon>Diversisporales</taxon>
        <taxon>Gigasporaceae</taxon>
        <taxon>Dentiscutata</taxon>
    </lineage>
</organism>
<proteinExistence type="predicted"/>
<dbReference type="EMBL" id="CAJVPY010007773">
    <property type="protein sequence ID" value="CAG8685572.1"/>
    <property type="molecule type" value="Genomic_DNA"/>
</dbReference>
<dbReference type="OrthoDB" id="10332822at2759"/>
<protein>
    <submittedName>
        <fullName evidence="1">1703_t:CDS:1</fullName>
    </submittedName>
</protein>
<accession>A0A9N9ELZ8</accession>
<name>A0A9N9ELZ8_9GLOM</name>
<dbReference type="AlphaFoldDB" id="A0A9N9ELZ8"/>
<evidence type="ECO:0000313" key="2">
    <source>
        <dbReference type="Proteomes" id="UP000789405"/>
    </source>
</evidence>
<gene>
    <name evidence="1" type="ORF">DERYTH_LOCUS12087</name>
</gene>
<dbReference type="Proteomes" id="UP000789405">
    <property type="component" value="Unassembled WGS sequence"/>
</dbReference>
<sequence>MPNATCSLCSNDKEVFEQVLKHACIGCFIEWVIKNIPRFINETTTEPTDEMTDKLLNGATTAAEAFNSIRDATKAVKDFCEHKI</sequence>